<dbReference type="RefSeq" id="XP_062711921.1">
    <property type="nucleotide sequence ID" value="XM_062855937.1"/>
</dbReference>
<feature type="region of interest" description="Disordered" evidence="1">
    <location>
        <begin position="34"/>
        <end position="53"/>
    </location>
</feature>
<dbReference type="EnsemblMetazoa" id="AALFPA23_025235.R37611">
    <property type="protein sequence ID" value="AALFPA23_025235.P37611"/>
    <property type="gene ID" value="AALFPA23_025235"/>
</dbReference>
<name>A0ABM2A7K8_AEDAL</name>
<evidence type="ECO:0000313" key="3">
    <source>
        <dbReference type="Proteomes" id="UP000069940"/>
    </source>
</evidence>
<keyword evidence="3" id="KW-1185">Reference proteome</keyword>
<dbReference type="RefSeq" id="XP_062711922.1">
    <property type="nucleotide sequence ID" value="XM_062855938.1"/>
</dbReference>
<proteinExistence type="predicted"/>
<feature type="region of interest" description="Disordered" evidence="1">
    <location>
        <begin position="1"/>
        <end position="23"/>
    </location>
</feature>
<protein>
    <submittedName>
        <fullName evidence="2">Uncharacterized protein</fullName>
    </submittedName>
</protein>
<reference evidence="3" key="1">
    <citation type="journal article" date="2015" name="Proc. Natl. Acad. Sci. U.S.A.">
        <title>Genome sequence of the Asian Tiger mosquito, Aedes albopictus, reveals insights into its biology, genetics, and evolution.</title>
        <authorList>
            <person name="Chen X.G."/>
            <person name="Jiang X."/>
            <person name="Gu J."/>
            <person name="Xu M."/>
            <person name="Wu Y."/>
            <person name="Deng Y."/>
            <person name="Zhang C."/>
            <person name="Bonizzoni M."/>
            <person name="Dermauw W."/>
            <person name="Vontas J."/>
            <person name="Armbruster P."/>
            <person name="Huang X."/>
            <person name="Yang Y."/>
            <person name="Zhang H."/>
            <person name="He W."/>
            <person name="Peng H."/>
            <person name="Liu Y."/>
            <person name="Wu K."/>
            <person name="Chen J."/>
            <person name="Lirakis M."/>
            <person name="Topalis P."/>
            <person name="Van Leeuwen T."/>
            <person name="Hall A.B."/>
            <person name="Jiang X."/>
            <person name="Thorpe C."/>
            <person name="Mueller R.L."/>
            <person name="Sun C."/>
            <person name="Waterhouse R.M."/>
            <person name="Yan G."/>
            <person name="Tu Z.J."/>
            <person name="Fang X."/>
            <person name="James A.A."/>
        </authorList>
    </citation>
    <scope>NUCLEOTIDE SEQUENCE [LARGE SCALE GENOMIC DNA]</scope>
    <source>
        <strain evidence="3">Foshan</strain>
    </source>
</reference>
<evidence type="ECO:0000256" key="1">
    <source>
        <dbReference type="SAM" id="MobiDB-lite"/>
    </source>
</evidence>
<organism evidence="2 3">
    <name type="scientific">Aedes albopictus</name>
    <name type="common">Asian tiger mosquito</name>
    <name type="synonym">Stegomyia albopicta</name>
    <dbReference type="NCBI Taxonomy" id="7160"/>
    <lineage>
        <taxon>Eukaryota</taxon>
        <taxon>Metazoa</taxon>
        <taxon>Ecdysozoa</taxon>
        <taxon>Arthropoda</taxon>
        <taxon>Hexapoda</taxon>
        <taxon>Insecta</taxon>
        <taxon>Pterygota</taxon>
        <taxon>Neoptera</taxon>
        <taxon>Endopterygota</taxon>
        <taxon>Diptera</taxon>
        <taxon>Nematocera</taxon>
        <taxon>Culicoidea</taxon>
        <taxon>Culicidae</taxon>
        <taxon>Culicinae</taxon>
        <taxon>Aedini</taxon>
        <taxon>Aedes</taxon>
        <taxon>Stegomyia</taxon>
    </lineage>
</organism>
<feature type="compositionally biased region" description="Polar residues" evidence="1">
    <location>
        <begin position="186"/>
        <end position="210"/>
    </location>
</feature>
<sequence>MGSDQAQRQPSVSSAGQNLHQHQVGQWLHSPVLPSIHQNQNTPSFSSSSSHQPVEIHPLQHHNIYQNQYSHSHQPPAGFNGPFSSPPLCHAQPTVVQQTPLPLSTVQFPPGQKQSEQSLQQMREAGERFFESMQQLLQLQYQHTMESINQQFHLISLYWSTRQQPHNSQPHPNVVDTTAAINEQHQQQSSMDQLCVPTPTTRPTTQCDQQQQHKRGPIFSLAVAVPTPGGSNEIGFEYALQSTQAAEVFNSCEIRSLREVLIKFNQHQAVSTKSVVESIVNLFHQSDLKFGQHFLDRNGHRMDSTSGRASVYSDIFKWMINHGRTRIKLR</sequence>
<accession>A0ABM2A7K8</accession>
<evidence type="ECO:0000313" key="2">
    <source>
        <dbReference type="EnsemblMetazoa" id="AALFPA23_025235.P37613"/>
    </source>
</evidence>
<dbReference type="RefSeq" id="XP_062711920.1">
    <property type="nucleotide sequence ID" value="XM_062855936.1"/>
</dbReference>
<feature type="region of interest" description="Disordered" evidence="1">
    <location>
        <begin position="186"/>
        <end position="213"/>
    </location>
</feature>
<dbReference type="GeneID" id="115271089"/>
<reference evidence="2" key="2">
    <citation type="submission" date="2025-05" db="UniProtKB">
        <authorList>
            <consortium name="EnsemblMetazoa"/>
        </authorList>
    </citation>
    <scope>IDENTIFICATION</scope>
    <source>
        <strain evidence="2">Foshan</strain>
    </source>
</reference>
<dbReference type="Proteomes" id="UP000069940">
    <property type="component" value="Unassembled WGS sequence"/>
</dbReference>
<dbReference type="EnsemblMetazoa" id="AALFPA23_025235.R37612">
    <property type="protein sequence ID" value="AALFPA23_025235.P37612"/>
    <property type="gene ID" value="AALFPA23_025235"/>
</dbReference>
<dbReference type="EnsemblMetazoa" id="AALFPA23_025235.R37613">
    <property type="protein sequence ID" value="AALFPA23_025235.P37613"/>
    <property type="gene ID" value="AALFPA23_025235"/>
</dbReference>